<dbReference type="InterPro" id="IPR007110">
    <property type="entry name" value="Ig-like_dom"/>
</dbReference>
<organism evidence="2 3">
    <name type="scientific">Eleutherodactylus coqui</name>
    <name type="common">Puerto Rican coqui</name>
    <dbReference type="NCBI Taxonomy" id="57060"/>
    <lineage>
        <taxon>Eukaryota</taxon>
        <taxon>Metazoa</taxon>
        <taxon>Chordata</taxon>
        <taxon>Craniata</taxon>
        <taxon>Vertebrata</taxon>
        <taxon>Euteleostomi</taxon>
        <taxon>Amphibia</taxon>
        <taxon>Batrachia</taxon>
        <taxon>Anura</taxon>
        <taxon>Neobatrachia</taxon>
        <taxon>Hyloidea</taxon>
        <taxon>Eleutherodactylidae</taxon>
        <taxon>Eleutherodactylinae</taxon>
        <taxon>Eleutherodactylus</taxon>
        <taxon>Eleutherodactylus</taxon>
    </lineage>
</organism>
<dbReference type="Gene3D" id="2.60.40.10">
    <property type="entry name" value="Immunoglobulins"/>
    <property type="match status" value="1"/>
</dbReference>
<accession>A0A8J6E5C5</accession>
<feature type="domain" description="Ig-like" evidence="1">
    <location>
        <begin position="1"/>
        <end position="104"/>
    </location>
</feature>
<dbReference type="AlphaFoldDB" id="A0A8J6E5C5"/>
<dbReference type="OrthoDB" id="9908468at2759"/>
<name>A0A8J6E5C5_ELECQ</name>
<dbReference type="PROSITE" id="PS50835">
    <property type="entry name" value="IG_LIKE"/>
    <property type="match status" value="1"/>
</dbReference>
<evidence type="ECO:0000259" key="1">
    <source>
        <dbReference type="PROSITE" id="PS50835"/>
    </source>
</evidence>
<comment type="caution">
    <text evidence="2">The sequence shown here is derived from an EMBL/GenBank/DDBJ whole genome shotgun (WGS) entry which is preliminary data.</text>
</comment>
<reference evidence="2" key="1">
    <citation type="thesis" date="2020" institute="ProQuest LLC" country="789 East Eisenhower Parkway, Ann Arbor, MI, USA">
        <title>Comparative Genomics and Chromosome Evolution.</title>
        <authorList>
            <person name="Mudd A.B."/>
        </authorList>
    </citation>
    <scope>NUCLEOTIDE SEQUENCE</scope>
    <source>
        <strain evidence="2">HN-11 Male</strain>
        <tissue evidence="2">Kidney and liver</tissue>
    </source>
</reference>
<dbReference type="SMART" id="SM00409">
    <property type="entry name" value="IG"/>
    <property type="match status" value="1"/>
</dbReference>
<sequence>MVTQPYNITGQRGGSVILNCSYSGYKERDVLGANIYWRLGNITGPYVYHPYKEMVHPDYAGRTEVTGSADLHIRGLQMSDDSTYYCFVMLRLCRGSNKKEKQIQFGEGTQLIVTGCERAQSVQVLRLS</sequence>
<keyword evidence="3" id="KW-1185">Reference proteome</keyword>
<dbReference type="Proteomes" id="UP000770717">
    <property type="component" value="Unassembled WGS sequence"/>
</dbReference>
<evidence type="ECO:0000313" key="3">
    <source>
        <dbReference type="Proteomes" id="UP000770717"/>
    </source>
</evidence>
<dbReference type="SUPFAM" id="SSF48726">
    <property type="entry name" value="Immunoglobulin"/>
    <property type="match status" value="1"/>
</dbReference>
<dbReference type="EMBL" id="WNTK01006363">
    <property type="protein sequence ID" value="KAG9463615.1"/>
    <property type="molecule type" value="Genomic_DNA"/>
</dbReference>
<gene>
    <name evidence="2" type="ORF">GDO78_021412</name>
</gene>
<protein>
    <recommendedName>
        <fullName evidence="1">Ig-like domain-containing protein</fullName>
    </recommendedName>
</protein>
<dbReference type="InterPro" id="IPR036179">
    <property type="entry name" value="Ig-like_dom_sf"/>
</dbReference>
<dbReference type="InterPro" id="IPR013783">
    <property type="entry name" value="Ig-like_fold"/>
</dbReference>
<evidence type="ECO:0000313" key="2">
    <source>
        <dbReference type="EMBL" id="KAG9463615.1"/>
    </source>
</evidence>
<dbReference type="InterPro" id="IPR003599">
    <property type="entry name" value="Ig_sub"/>
</dbReference>
<proteinExistence type="predicted"/>
<dbReference type="InterPro" id="IPR013106">
    <property type="entry name" value="Ig_V-set"/>
</dbReference>
<dbReference type="Pfam" id="PF07686">
    <property type="entry name" value="V-set"/>
    <property type="match status" value="1"/>
</dbReference>